<dbReference type="Proteomes" id="UP000829364">
    <property type="component" value="Chromosome 3"/>
</dbReference>
<reference evidence="2" key="1">
    <citation type="submission" date="2021-11" db="EMBL/GenBank/DDBJ databases">
        <title>Purpureocillium_takamizusanense_genome.</title>
        <authorList>
            <person name="Nguyen N.-H."/>
        </authorList>
    </citation>
    <scope>NUCLEOTIDE SEQUENCE</scope>
    <source>
        <strain evidence="2">PT3</strain>
    </source>
</reference>
<gene>
    <name evidence="2" type="ORF">JDV02_004590</name>
</gene>
<evidence type="ECO:0000313" key="2">
    <source>
        <dbReference type="EMBL" id="UNI18316.1"/>
    </source>
</evidence>
<accession>A0A9Q8QGA2</accession>
<protein>
    <submittedName>
        <fullName evidence="2">Uncharacterized protein</fullName>
    </submittedName>
</protein>
<keyword evidence="3" id="KW-1185">Reference proteome</keyword>
<dbReference type="OrthoDB" id="648861at2759"/>
<feature type="region of interest" description="Disordered" evidence="1">
    <location>
        <begin position="1"/>
        <end position="27"/>
    </location>
</feature>
<dbReference type="AlphaFoldDB" id="A0A9Q8QGA2"/>
<dbReference type="RefSeq" id="XP_047841797.1">
    <property type="nucleotide sequence ID" value="XM_047985820.1"/>
</dbReference>
<evidence type="ECO:0000256" key="1">
    <source>
        <dbReference type="SAM" id="MobiDB-lite"/>
    </source>
</evidence>
<proteinExistence type="predicted"/>
<dbReference type="EMBL" id="CP086356">
    <property type="protein sequence ID" value="UNI18316.1"/>
    <property type="molecule type" value="Genomic_DNA"/>
</dbReference>
<dbReference type="GeneID" id="72066543"/>
<name>A0A9Q8QGA2_9HYPO</name>
<evidence type="ECO:0000313" key="3">
    <source>
        <dbReference type="Proteomes" id="UP000829364"/>
    </source>
</evidence>
<organism evidence="2 3">
    <name type="scientific">Purpureocillium takamizusanense</name>
    <dbReference type="NCBI Taxonomy" id="2060973"/>
    <lineage>
        <taxon>Eukaryota</taxon>
        <taxon>Fungi</taxon>
        <taxon>Dikarya</taxon>
        <taxon>Ascomycota</taxon>
        <taxon>Pezizomycotina</taxon>
        <taxon>Sordariomycetes</taxon>
        <taxon>Hypocreomycetidae</taxon>
        <taxon>Hypocreales</taxon>
        <taxon>Ophiocordycipitaceae</taxon>
        <taxon>Purpureocillium</taxon>
    </lineage>
</organism>
<sequence>MHDCGIVQDVSHGEASGTPHPVSDATKGTVENRLQSGENAPGQLSWFPFPSDDIGDLALDFDIGYDSLGVYPEEDALQFMTLNAESPSISQLSEIIQAIPSESGAKGCNTFDKDSQPGLADDTTAPSINDGNRHLIQHYLEVLQGYSKVEDRSKDANNLFISAFTQSLSFPPLFYAILGFSASHLCMTDPSYAEQARKFERLAEQSYDSYKRTHSSEIEGFLSALFVRIKTVHVMGRGVDLFFGMIAEVVNIISTEQGEKALENPNSLSRRLVLRLALLDARAGCFRLGGGQLIERLRLSPSFSFIFDFETSTAPPVGAAIRLLRADILRKQVGDLDMQLHKQSEGHAIVSPPVRIGQVKALYETIQREIARCEREMMTDDEDRDALAQEAMDSAVYNYHVVSSALHSALLYLYQVFVSNPSHSTVERPELKCNVASLIVSPRRFHCQDSSLPAQNSPRSVSHKLAILNPPRRALHGWFVHH</sequence>
<dbReference type="KEGG" id="ptkz:JDV02_004590"/>